<name>A0A8J8MAA0_9FIRM</name>
<feature type="transmembrane region" description="Helical" evidence="1">
    <location>
        <begin position="131"/>
        <end position="152"/>
    </location>
</feature>
<keyword evidence="1" id="KW-0812">Transmembrane</keyword>
<dbReference type="InterPro" id="IPR009577">
    <property type="entry name" value="Sm_multidrug_ex"/>
</dbReference>
<sequence>MVPFKIPLSIIELMIVSATPLIEQRGAVPLAALSEYGVGQAYFWTLLGAIIPAPFILFLIPHVLELLKKIKFLSKLAYWYENRALEKSKKVKDNYKYVSIFLFVAIPLPGTGVWTGSTIASLLGLDFKKSLISVILGAATAGIFMIIISYGIKILVG</sequence>
<dbReference type="AlphaFoldDB" id="A0A8J8MAA0"/>
<proteinExistence type="predicted"/>
<evidence type="ECO:0000313" key="3">
    <source>
        <dbReference type="Proteomes" id="UP000677305"/>
    </source>
</evidence>
<accession>A0A8J8MAA0</accession>
<keyword evidence="3" id="KW-1185">Reference proteome</keyword>
<keyword evidence="1" id="KW-1133">Transmembrane helix</keyword>
<organism evidence="2 3">
    <name type="scientific">Vallitalea guaymasensis</name>
    <dbReference type="NCBI Taxonomy" id="1185412"/>
    <lineage>
        <taxon>Bacteria</taxon>
        <taxon>Bacillati</taxon>
        <taxon>Bacillota</taxon>
        <taxon>Clostridia</taxon>
        <taxon>Lachnospirales</taxon>
        <taxon>Vallitaleaceae</taxon>
        <taxon>Vallitalea</taxon>
    </lineage>
</organism>
<keyword evidence="1" id="KW-0472">Membrane</keyword>
<dbReference type="KEGG" id="vgu:HYG85_08720"/>
<reference evidence="2 3" key="1">
    <citation type="submission" date="2020-07" db="EMBL/GenBank/DDBJ databases">
        <title>Vallitalea guaymasensis genome.</title>
        <authorList>
            <person name="Postec A."/>
        </authorList>
    </citation>
    <scope>NUCLEOTIDE SEQUENCE [LARGE SCALE GENOMIC DNA]</scope>
    <source>
        <strain evidence="2 3">Ra1766G1</strain>
    </source>
</reference>
<dbReference type="EMBL" id="CP058561">
    <property type="protein sequence ID" value="QUH29000.1"/>
    <property type="molecule type" value="Genomic_DNA"/>
</dbReference>
<dbReference type="Pfam" id="PF06695">
    <property type="entry name" value="Sm_multidrug_ex"/>
    <property type="match status" value="1"/>
</dbReference>
<evidence type="ECO:0000256" key="1">
    <source>
        <dbReference type="SAM" id="Phobius"/>
    </source>
</evidence>
<dbReference type="Proteomes" id="UP000677305">
    <property type="component" value="Chromosome"/>
</dbReference>
<dbReference type="PANTHER" id="PTHR36007:SF2">
    <property type="entry name" value="TRANSPORT PROTEIN-RELATED"/>
    <property type="match status" value="1"/>
</dbReference>
<dbReference type="RefSeq" id="WP_212693145.1">
    <property type="nucleotide sequence ID" value="NZ_CAJXUH010000002.1"/>
</dbReference>
<protein>
    <submittedName>
        <fullName evidence="2">Small multi-drug export protein</fullName>
    </submittedName>
</protein>
<feature type="transmembrane region" description="Helical" evidence="1">
    <location>
        <begin position="41"/>
        <end position="64"/>
    </location>
</feature>
<feature type="transmembrane region" description="Helical" evidence="1">
    <location>
        <begin position="97"/>
        <end position="125"/>
    </location>
</feature>
<evidence type="ECO:0000313" key="2">
    <source>
        <dbReference type="EMBL" id="QUH29000.1"/>
    </source>
</evidence>
<gene>
    <name evidence="2" type="ORF">HYG85_08720</name>
</gene>
<dbReference type="PANTHER" id="PTHR36007">
    <property type="entry name" value="TRANSPORT PROTEIN-RELATED"/>
    <property type="match status" value="1"/>
</dbReference>